<dbReference type="InterPro" id="IPR037143">
    <property type="entry name" value="4-PPantetheinyl_Trfase_dom_sf"/>
</dbReference>
<dbReference type="PANTHER" id="PTHR12215">
    <property type="entry name" value="PHOSPHOPANTETHEINE TRANSFERASE"/>
    <property type="match status" value="1"/>
</dbReference>
<evidence type="ECO:0000256" key="2">
    <source>
        <dbReference type="ARBA" id="ARBA00022679"/>
    </source>
</evidence>
<organism evidence="4 5">
    <name type="scientific">Elsinoe australis</name>
    <dbReference type="NCBI Taxonomy" id="40998"/>
    <lineage>
        <taxon>Eukaryota</taxon>
        <taxon>Fungi</taxon>
        <taxon>Dikarya</taxon>
        <taxon>Ascomycota</taxon>
        <taxon>Pezizomycotina</taxon>
        <taxon>Dothideomycetes</taxon>
        <taxon>Dothideomycetidae</taxon>
        <taxon>Myriangiales</taxon>
        <taxon>Elsinoaceae</taxon>
        <taxon>Elsinoe</taxon>
    </lineage>
</organism>
<proteinExistence type="predicted"/>
<comment type="caution">
    <text evidence="4">The sequence shown here is derived from an EMBL/GenBank/DDBJ whole genome shotgun (WGS) entry which is preliminary data.</text>
</comment>
<dbReference type="Pfam" id="PF22624">
    <property type="entry name" value="AASDHPPT_N"/>
    <property type="match status" value="1"/>
</dbReference>
<dbReference type="PANTHER" id="PTHR12215:SF10">
    <property type="entry name" value="L-AMINOADIPATE-SEMIALDEHYDE DEHYDROGENASE-PHOSPHOPANTETHEINYL TRANSFERASE"/>
    <property type="match status" value="1"/>
</dbReference>
<dbReference type="Gene3D" id="3.90.470.20">
    <property type="entry name" value="4'-phosphopantetheinyl transferase domain"/>
    <property type="match status" value="2"/>
</dbReference>
<evidence type="ECO:0000256" key="1">
    <source>
        <dbReference type="ARBA" id="ARBA00013172"/>
    </source>
</evidence>
<protein>
    <recommendedName>
        <fullName evidence="1">holo-[acyl-carrier-protein] synthase</fullName>
        <ecNumber evidence="1">2.7.8.7</ecNumber>
    </recommendedName>
</protein>
<dbReference type="GO" id="GO:0019878">
    <property type="term" value="P:lysine biosynthetic process via aminoadipic acid"/>
    <property type="evidence" value="ECO:0007669"/>
    <property type="project" value="TreeGrafter"/>
</dbReference>
<reference evidence="4 5" key="1">
    <citation type="submission" date="2018-02" db="EMBL/GenBank/DDBJ databases">
        <title>Draft genome sequences of Elsinoe sp., causing black scab on jojoba.</title>
        <authorList>
            <person name="Stodart B."/>
            <person name="Jeffress S."/>
            <person name="Ash G."/>
            <person name="Arun Chinnappa K."/>
        </authorList>
    </citation>
    <scope>NUCLEOTIDE SEQUENCE [LARGE SCALE GENOMIC DNA]</scope>
    <source>
        <strain evidence="4 5">Hillstone_2</strain>
    </source>
</reference>
<dbReference type="EC" id="2.7.8.7" evidence="1"/>
<dbReference type="GO" id="GO:0005829">
    <property type="term" value="C:cytosol"/>
    <property type="evidence" value="ECO:0007669"/>
    <property type="project" value="TreeGrafter"/>
</dbReference>
<evidence type="ECO:0000313" key="4">
    <source>
        <dbReference type="EMBL" id="TKX20786.1"/>
    </source>
</evidence>
<evidence type="ECO:0000313" key="5">
    <source>
        <dbReference type="Proteomes" id="UP000308133"/>
    </source>
</evidence>
<dbReference type="SUPFAM" id="SSF56214">
    <property type="entry name" value="4'-phosphopantetheinyl transferase"/>
    <property type="match status" value="2"/>
</dbReference>
<keyword evidence="2 4" id="KW-0808">Transferase</keyword>
<dbReference type="AlphaFoldDB" id="A0A4U7AWB7"/>
<dbReference type="Proteomes" id="UP000308133">
    <property type="component" value="Unassembled WGS sequence"/>
</dbReference>
<accession>A0A4U7AWB7</accession>
<sequence length="352" mass="39058">MAISHTGKLTLWLIDTRSIWPGNNIKEAAPDALSLIPTQDRVDVQRKFQIADARMSLASALLKRFYISQTLQLPWSEVAIARRGDPKHGKPAALLPDGSFANIDFNVSHQGGLVTLIGWDPPEAVSAAEKASEPPILVGTDITLVNERDDYRTIDTDGIDGFIDIFSDVFSDAERWDMTYNVDYLTLLDGRIVPGTSIGRADRVVKRGQDVTIKFANDNGQGEEMTIDSELITEAKLRRFYAFFAYKEAYIKLAGEALLAPWLKELEFQNVRSPKPGSPARCSTAGLWGEKVSDVEIIFKGTKVNDTQMDLRAYDEAFMIASAVKGNASVKLEECQIEVLDVNSILQYARTH</sequence>
<feature type="domain" description="4'-phosphopantetheinyl transferase N-terminal" evidence="3">
    <location>
        <begin position="31"/>
        <end position="117"/>
    </location>
</feature>
<dbReference type="InterPro" id="IPR050559">
    <property type="entry name" value="P-Pant_transferase_sf"/>
</dbReference>
<evidence type="ECO:0000259" key="3">
    <source>
        <dbReference type="Pfam" id="PF22624"/>
    </source>
</evidence>
<dbReference type="GO" id="GO:0008897">
    <property type="term" value="F:holo-[acyl-carrier-protein] synthase activity"/>
    <property type="evidence" value="ECO:0007669"/>
    <property type="project" value="UniProtKB-EC"/>
</dbReference>
<dbReference type="InterPro" id="IPR055066">
    <property type="entry name" value="AASDHPPT_N"/>
</dbReference>
<gene>
    <name evidence="4" type="ORF">C1H76_7174</name>
</gene>
<dbReference type="EMBL" id="PTQR01000086">
    <property type="protein sequence ID" value="TKX20786.1"/>
    <property type="molecule type" value="Genomic_DNA"/>
</dbReference>
<name>A0A4U7AWB7_9PEZI</name>
<dbReference type="GO" id="GO:0000287">
    <property type="term" value="F:magnesium ion binding"/>
    <property type="evidence" value="ECO:0007669"/>
    <property type="project" value="InterPro"/>
</dbReference>